<feature type="transmembrane region" description="Helical" evidence="2">
    <location>
        <begin position="344"/>
        <end position="364"/>
    </location>
</feature>
<keyword evidence="4" id="KW-1185">Reference proteome</keyword>
<keyword evidence="2" id="KW-1133">Transmembrane helix</keyword>
<feature type="compositionally biased region" description="Basic and acidic residues" evidence="1">
    <location>
        <begin position="113"/>
        <end position="146"/>
    </location>
</feature>
<sequence length="466" mass="45766">MRQPSRPKRRRETVRLLRNITDDKPRQQPTRISRQPATGITQPLPQTPRKPLKRTGTRHHLRRPPNGQRSSVGGIWTRRTKPSLNADARGGQQRPPGLGPRGEDSGGHTSADAIHELNPDGNDGERPVQRVSDARVIGEDRLDGGRGAHGGKTGQRTGVGGDGTGGGGGAGAGGDEAGGGEGAAAGAGAGGGGGGGGAGGSQRGAGSGGAGAASGGGASAICAESVRGGCRGVGAGAGKGWGIGSAEGMRLGGGLAGVLGSASGLGSAKVLGLGPTKDMVVGAAKDLGSVLVLALALGNDWVVIAGKNLVVGLGAAKDPVLVNDLIPSLGPASLVMVVGPAKDLGLVVALALGPGKGLVMVVVVAAGRDLIVVMAVVVVVVVCPAKSWPLAVGPLWGSGSDPVGGWQDSASGLTFSPGRGVDISSGSSVGIAPAIDIDIDIDIELSEGIRVLPPRRHRGAGACCHQ</sequence>
<accession>A0ABN2UA36</accession>
<gene>
    <name evidence="3" type="ORF">GCM10009839_35490</name>
</gene>
<reference evidence="3 4" key="1">
    <citation type="journal article" date="2019" name="Int. J. Syst. Evol. Microbiol.">
        <title>The Global Catalogue of Microorganisms (GCM) 10K type strain sequencing project: providing services to taxonomists for standard genome sequencing and annotation.</title>
        <authorList>
            <consortium name="The Broad Institute Genomics Platform"/>
            <consortium name="The Broad Institute Genome Sequencing Center for Infectious Disease"/>
            <person name="Wu L."/>
            <person name="Ma J."/>
        </authorList>
    </citation>
    <scope>NUCLEOTIDE SEQUENCE [LARGE SCALE GENOMIC DNA]</scope>
    <source>
        <strain evidence="3 4">JCM 16014</strain>
    </source>
</reference>
<feature type="transmembrane region" description="Helical" evidence="2">
    <location>
        <begin position="370"/>
        <end position="388"/>
    </location>
</feature>
<evidence type="ECO:0000313" key="4">
    <source>
        <dbReference type="Proteomes" id="UP001500751"/>
    </source>
</evidence>
<dbReference type="Proteomes" id="UP001500751">
    <property type="component" value="Unassembled WGS sequence"/>
</dbReference>
<feature type="compositionally biased region" description="Basic residues" evidence="1">
    <location>
        <begin position="50"/>
        <end position="63"/>
    </location>
</feature>
<feature type="compositionally biased region" description="Gly residues" evidence="1">
    <location>
        <begin position="147"/>
        <end position="210"/>
    </location>
</feature>
<evidence type="ECO:0000256" key="2">
    <source>
        <dbReference type="SAM" id="Phobius"/>
    </source>
</evidence>
<comment type="caution">
    <text evidence="3">The sequence shown here is derived from an EMBL/GenBank/DDBJ whole genome shotgun (WGS) entry which is preliminary data.</text>
</comment>
<proteinExistence type="predicted"/>
<keyword evidence="2" id="KW-0812">Transmembrane</keyword>
<dbReference type="EMBL" id="BAAAQN010000018">
    <property type="protein sequence ID" value="GAA2032266.1"/>
    <property type="molecule type" value="Genomic_DNA"/>
</dbReference>
<feature type="region of interest" description="Disordered" evidence="1">
    <location>
        <begin position="1"/>
        <end position="210"/>
    </location>
</feature>
<feature type="compositionally biased region" description="Basic residues" evidence="1">
    <location>
        <begin position="1"/>
        <end position="12"/>
    </location>
</feature>
<organism evidence="3 4">
    <name type="scientific">Catenulispora yoronensis</name>
    <dbReference type="NCBI Taxonomy" id="450799"/>
    <lineage>
        <taxon>Bacteria</taxon>
        <taxon>Bacillati</taxon>
        <taxon>Actinomycetota</taxon>
        <taxon>Actinomycetes</taxon>
        <taxon>Catenulisporales</taxon>
        <taxon>Catenulisporaceae</taxon>
        <taxon>Catenulispora</taxon>
    </lineage>
</organism>
<evidence type="ECO:0000256" key="1">
    <source>
        <dbReference type="SAM" id="MobiDB-lite"/>
    </source>
</evidence>
<evidence type="ECO:0000313" key="3">
    <source>
        <dbReference type="EMBL" id="GAA2032266.1"/>
    </source>
</evidence>
<feature type="compositionally biased region" description="Polar residues" evidence="1">
    <location>
        <begin position="27"/>
        <end position="44"/>
    </location>
</feature>
<name>A0ABN2UA36_9ACTN</name>
<protein>
    <submittedName>
        <fullName evidence="3">Uncharacterized protein</fullName>
    </submittedName>
</protein>
<keyword evidence="2" id="KW-0472">Membrane</keyword>